<name>A0A212FLB3_DANPL</name>
<keyword evidence="2" id="KW-1185">Reference proteome</keyword>
<reference evidence="1 2" key="1">
    <citation type="journal article" date="2011" name="Cell">
        <title>The monarch butterfly genome yields insights into long-distance migration.</title>
        <authorList>
            <person name="Zhan S."/>
            <person name="Merlin C."/>
            <person name="Boore J.L."/>
            <person name="Reppert S.M."/>
        </authorList>
    </citation>
    <scope>NUCLEOTIDE SEQUENCE [LARGE SCALE GENOMIC DNA]</scope>
    <source>
        <strain evidence="1">F-2</strain>
    </source>
</reference>
<evidence type="ECO:0000313" key="2">
    <source>
        <dbReference type="Proteomes" id="UP000007151"/>
    </source>
</evidence>
<dbReference type="EMBL" id="AGBW02007840">
    <property type="protein sequence ID" value="OWR54480.1"/>
    <property type="molecule type" value="Genomic_DNA"/>
</dbReference>
<dbReference type="AlphaFoldDB" id="A0A212FLB3"/>
<accession>A0A212FLB3</accession>
<organism evidence="1 2">
    <name type="scientific">Danaus plexippus plexippus</name>
    <dbReference type="NCBI Taxonomy" id="278856"/>
    <lineage>
        <taxon>Eukaryota</taxon>
        <taxon>Metazoa</taxon>
        <taxon>Ecdysozoa</taxon>
        <taxon>Arthropoda</taxon>
        <taxon>Hexapoda</taxon>
        <taxon>Insecta</taxon>
        <taxon>Pterygota</taxon>
        <taxon>Neoptera</taxon>
        <taxon>Endopterygota</taxon>
        <taxon>Lepidoptera</taxon>
        <taxon>Glossata</taxon>
        <taxon>Ditrysia</taxon>
        <taxon>Papilionoidea</taxon>
        <taxon>Nymphalidae</taxon>
        <taxon>Danainae</taxon>
        <taxon>Danaini</taxon>
        <taxon>Danaina</taxon>
        <taxon>Danaus</taxon>
        <taxon>Danaus</taxon>
    </lineage>
</organism>
<dbReference type="InParanoid" id="A0A212FLB3"/>
<evidence type="ECO:0000313" key="1">
    <source>
        <dbReference type="EMBL" id="OWR54480.1"/>
    </source>
</evidence>
<protein>
    <submittedName>
        <fullName evidence="1">Uncharacterized protein</fullName>
    </submittedName>
</protein>
<sequence>MESRTTPVVAAAAGIICKVGKRTGRGIPEVNEVYSKKCSCRREKTIVFCRACGYYCHGRIRLFCEQHPRVTFLLDISECPRCHSSTFLDEYSGDLK</sequence>
<comment type="caution">
    <text evidence="1">The sequence shown here is derived from an EMBL/GenBank/DDBJ whole genome shotgun (WGS) entry which is preliminary data.</text>
</comment>
<dbReference type="Proteomes" id="UP000007151">
    <property type="component" value="Unassembled WGS sequence"/>
</dbReference>
<dbReference type="eggNOG" id="ENOG502SDGG">
    <property type="taxonomic scope" value="Eukaryota"/>
</dbReference>
<gene>
    <name evidence="1" type="ORF">KGM_208024</name>
</gene>
<dbReference type="KEGG" id="dpl:KGM_208024"/>
<proteinExistence type="predicted"/>